<dbReference type="AlphaFoldDB" id="A0A9D1P449"/>
<gene>
    <name evidence="2" type="ORF">IAB71_10430</name>
</gene>
<dbReference type="InterPro" id="IPR010380">
    <property type="entry name" value="DUF975"/>
</dbReference>
<dbReference type="PANTHER" id="PTHR40076">
    <property type="entry name" value="MEMBRANE PROTEIN-RELATED"/>
    <property type="match status" value="1"/>
</dbReference>
<feature type="transmembrane region" description="Helical" evidence="1">
    <location>
        <begin position="138"/>
        <end position="155"/>
    </location>
</feature>
<dbReference type="Proteomes" id="UP000824169">
    <property type="component" value="Unassembled WGS sequence"/>
</dbReference>
<evidence type="ECO:0000256" key="1">
    <source>
        <dbReference type="SAM" id="Phobius"/>
    </source>
</evidence>
<evidence type="ECO:0000313" key="3">
    <source>
        <dbReference type="Proteomes" id="UP000824169"/>
    </source>
</evidence>
<feature type="transmembrane region" description="Helical" evidence="1">
    <location>
        <begin position="517"/>
        <end position="544"/>
    </location>
</feature>
<dbReference type="Pfam" id="PF06541">
    <property type="entry name" value="ABC_trans_CmpB"/>
    <property type="match status" value="1"/>
</dbReference>
<reference evidence="2" key="1">
    <citation type="submission" date="2020-10" db="EMBL/GenBank/DDBJ databases">
        <authorList>
            <person name="Gilroy R."/>
        </authorList>
    </citation>
    <scope>NUCLEOTIDE SEQUENCE</scope>
    <source>
        <strain evidence="2">CHK188-20938</strain>
    </source>
</reference>
<feature type="transmembrane region" description="Helical" evidence="1">
    <location>
        <begin position="413"/>
        <end position="432"/>
    </location>
</feature>
<dbReference type="Pfam" id="PF06161">
    <property type="entry name" value="DUF975"/>
    <property type="match status" value="1"/>
</dbReference>
<dbReference type="PANTHER" id="PTHR40076:SF1">
    <property type="entry name" value="MEMBRANE PROTEIN"/>
    <property type="match status" value="1"/>
</dbReference>
<evidence type="ECO:0000313" key="2">
    <source>
        <dbReference type="EMBL" id="HIV26174.1"/>
    </source>
</evidence>
<organism evidence="2 3">
    <name type="scientific">Candidatus Scatomonas pullistercoris</name>
    <dbReference type="NCBI Taxonomy" id="2840920"/>
    <lineage>
        <taxon>Bacteria</taxon>
        <taxon>Bacillati</taxon>
        <taxon>Bacillota</taxon>
        <taxon>Clostridia</taxon>
        <taxon>Lachnospirales</taxon>
        <taxon>Lachnospiraceae</taxon>
        <taxon>Lachnospiraceae incertae sedis</taxon>
        <taxon>Candidatus Scatomonas</taxon>
    </lineage>
</organism>
<name>A0A9D1P449_9FIRM</name>
<feature type="transmembrane region" description="Helical" evidence="1">
    <location>
        <begin position="477"/>
        <end position="497"/>
    </location>
</feature>
<dbReference type="EMBL" id="DVOO01000030">
    <property type="protein sequence ID" value="HIV26174.1"/>
    <property type="molecule type" value="Genomic_DNA"/>
</dbReference>
<keyword evidence="1" id="KW-0812">Transmembrane</keyword>
<keyword evidence="1" id="KW-0472">Membrane</keyword>
<accession>A0A9D1P449</accession>
<proteinExistence type="predicted"/>
<sequence length="602" mass="68309">MLSRQEMKRRGRHSLKRHYLLLVAVCLLAAFLGTEFGSSLSSIKSVVEENAGSAKVSGSQGLADVIETMLLRGEEQGRRLSEQIQEAEIEAAREADPVFGRTRGVLAGLVNAYTPGGIFVSVLSALDAVTGSETASRVIFVLLSLAFVFLVWYFIRDAYRVIARRITLEARIYEKVPARRFLFLLRVRRWAKVAWTLFVTQVFQVLWMFTIVGFFVKRYSYYMVPYILAENPDIPTLEAITLSRRMMRGHKWQCFIFQLSFLGWLLLEIPTLGLGGILYSNPYQMAAFGEYYTEIRRLAKEQGIPGAEYLNDTYLFEKAKNRILTGAYPEVSRRERKEEKAPGGIRGFLAAVFGISLYGRKTEQAYEERERERVKNEELEDALSGKAYPGRLFPIPEHERRKWVESLNYMRRYTPVSLILMFFCFCFIGWIFEVSQGFVASGEFIKRGVLHGPWLPIYGMGGILILVVLYRLRKRPLWEFIMAVVLCGGVEYFTALNLELTHGGMKWWDYSGYFLNIHGRVCAEGLLVFGIMGLVIVYVVAPLLDNLLKKIPMKIAVPACAVLLALFAADQAYSAKHPNTGHGITDIGEETAAGAEKQEELL</sequence>
<feature type="transmembrane region" description="Helical" evidence="1">
    <location>
        <begin position="254"/>
        <end position="279"/>
    </location>
</feature>
<comment type="caution">
    <text evidence="2">The sequence shown here is derived from an EMBL/GenBank/DDBJ whole genome shotgun (WGS) entry which is preliminary data.</text>
</comment>
<protein>
    <submittedName>
        <fullName evidence="2">DUF975 family protein</fullName>
    </submittedName>
</protein>
<feature type="transmembrane region" description="Helical" evidence="1">
    <location>
        <begin position="452"/>
        <end position="470"/>
    </location>
</feature>
<feature type="transmembrane region" description="Helical" evidence="1">
    <location>
        <begin position="193"/>
        <end position="216"/>
    </location>
</feature>
<reference evidence="2" key="2">
    <citation type="journal article" date="2021" name="PeerJ">
        <title>Extensive microbial diversity within the chicken gut microbiome revealed by metagenomics and culture.</title>
        <authorList>
            <person name="Gilroy R."/>
            <person name="Ravi A."/>
            <person name="Getino M."/>
            <person name="Pursley I."/>
            <person name="Horton D.L."/>
            <person name="Alikhan N.F."/>
            <person name="Baker D."/>
            <person name="Gharbi K."/>
            <person name="Hall N."/>
            <person name="Watson M."/>
            <person name="Adriaenssens E.M."/>
            <person name="Foster-Nyarko E."/>
            <person name="Jarju S."/>
            <person name="Secka A."/>
            <person name="Antonio M."/>
            <person name="Oren A."/>
            <person name="Chaudhuri R.R."/>
            <person name="La Ragione R."/>
            <person name="Hildebrand F."/>
            <person name="Pallen M.J."/>
        </authorList>
    </citation>
    <scope>NUCLEOTIDE SEQUENCE</scope>
    <source>
        <strain evidence="2">CHK188-20938</strain>
    </source>
</reference>
<keyword evidence="1" id="KW-1133">Transmembrane helix</keyword>
<dbReference type="InterPro" id="IPR010540">
    <property type="entry name" value="CmpB_TMEM229"/>
</dbReference>